<gene>
    <name evidence="5" type="primary">PDZK1</name>
    <name evidence="5" type="ORF">Y1Q_0003143</name>
</gene>
<name>A0A151MDQ3_ALLMI</name>
<evidence type="ECO:0000256" key="2">
    <source>
        <dbReference type="ARBA" id="ARBA00038110"/>
    </source>
</evidence>
<keyword evidence="1" id="KW-0677">Repeat</keyword>
<protein>
    <submittedName>
        <fullName evidence="5">Na(+)/H(+) exchange regulatory cofactor NHE-RF3</fullName>
    </submittedName>
</protein>
<dbReference type="eggNOG" id="KOG3528">
    <property type="taxonomic scope" value="Eukaryota"/>
</dbReference>
<dbReference type="SUPFAM" id="SSF50156">
    <property type="entry name" value="PDZ domain-like"/>
    <property type="match status" value="4"/>
</dbReference>
<dbReference type="GO" id="GO:0072659">
    <property type="term" value="P:protein localization to plasma membrane"/>
    <property type="evidence" value="ECO:0007669"/>
    <property type="project" value="TreeGrafter"/>
</dbReference>
<comment type="caution">
    <text evidence="5">The sequence shown here is derived from an EMBL/GenBank/DDBJ whole genome shotgun (WGS) entry which is preliminary data.</text>
</comment>
<keyword evidence="6" id="KW-1185">Reference proteome</keyword>
<dbReference type="GO" id="GO:0005102">
    <property type="term" value="F:signaling receptor binding"/>
    <property type="evidence" value="ECO:0007669"/>
    <property type="project" value="TreeGrafter"/>
</dbReference>
<evidence type="ECO:0000256" key="3">
    <source>
        <dbReference type="SAM" id="MobiDB-lite"/>
    </source>
</evidence>
<dbReference type="STRING" id="8496.A0A151MDQ3"/>
<organism evidence="5 6">
    <name type="scientific">Alligator mississippiensis</name>
    <name type="common">American alligator</name>
    <dbReference type="NCBI Taxonomy" id="8496"/>
    <lineage>
        <taxon>Eukaryota</taxon>
        <taxon>Metazoa</taxon>
        <taxon>Chordata</taxon>
        <taxon>Craniata</taxon>
        <taxon>Vertebrata</taxon>
        <taxon>Euteleostomi</taxon>
        <taxon>Archelosauria</taxon>
        <taxon>Archosauria</taxon>
        <taxon>Crocodylia</taxon>
        <taxon>Alligatoridae</taxon>
        <taxon>Alligatorinae</taxon>
        <taxon>Alligator</taxon>
    </lineage>
</organism>
<dbReference type="PANTHER" id="PTHR14191">
    <property type="entry name" value="PDZ DOMAIN CONTAINING PROTEIN"/>
    <property type="match status" value="1"/>
</dbReference>
<dbReference type="Proteomes" id="UP000050525">
    <property type="component" value="Unassembled WGS sequence"/>
</dbReference>
<dbReference type="InterPro" id="IPR036034">
    <property type="entry name" value="PDZ_sf"/>
</dbReference>
<dbReference type="GO" id="GO:0016324">
    <property type="term" value="C:apical plasma membrane"/>
    <property type="evidence" value="ECO:0007669"/>
    <property type="project" value="TreeGrafter"/>
</dbReference>
<reference evidence="5 6" key="1">
    <citation type="journal article" date="2012" name="Genome Biol.">
        <title>Sequencing three crocodilian genomes to illuminate the evolution of archosaurs and amniotes.</title>
        <authorList>
            <person name="St John J.A."/>
            <person name="Braun E.L."/>
            <person name="Isberg S.R."/>
            <person name="Miles L.G."/>
            <person name="Chong A.Y."/>
            <person name="Gongora J."/>
            <person name="Dalzell P."/>
            <person name="Moran C."/>
            <person name="Bed'hom B."/>
            <person name="Abzhanov A."/>
            <person name="Burgess S.C."/>
            <person name="Cooksey A.M."/>
            <person name="Castoe T.A."/>
            <person name="Crawford N.G."/>
            <person name="Densmore L.D."/>
            <person name="Drew J.C."/>
            <person name="Edwards S.V."/>
            <person name="Faircloth B.C."/>
            <person name="Fujita M.K."/>
            <person name="Greenwold M.J."/>
            <person name="Hoffmann F.G."/>
            <person name="Howard J.M."/>
            <person name="Iguchi T."/>
            <person name="Janes D.E."/>
            <person name="Khan S.Y."/>
            <person name="Kohno S."/>
            <person name="de Koning A.J."/>
            <person name="Lance S.L."/>
            <person name="McCarthy F.M."/>
            <person name="McCormack J.E."/>
            <person name="Merchant M.E."/>
            <person name="Peterson D.G."/>
            <person name="Pollock D.D."/>
            <person name="Pourmand N."/>
            <person name="Raney B.J."/>
            <person name="Roessler K.A."/>
            <person name="Sanford J.R."/>
            <person name="Sawyer R.H."/>
            <person name="Schmidt C.J."/>
            <person name="Triplett E.W."/>
            <person name="Tuberville T.D."/>
            <person name="Venegas-Anaya M."/>
            <person name="Howard J.T."/>
            <person name="Jarvis E.D."/>
            <person name="Guillette L.J.Jr."/>
            <person name="Glenn T.C."/>
            <person name="Green R.E."/>
            <person name="Ray D.A."/>
        </authorList>
    </citation>
    <scope>NUCLEOTIDE SEQUENCE [LARGE SCALE GENOMIC DNA]</scope>
    <source>
        <strain evidence="5">KSC_2009_1</strain>
    </source>
</reference>
<dbReference type="PROSITE" id="PS50106">
    <property type="entry name" value="PDZ"/>
    <property type="match status" value="4"/>
</dbReference>
<dbReference type="InterPro" id="IPR001478">
    <property type="entry name" value="PDZ"/>
</dbReference>
<feature type="domain" description="PDZ" evidence="4">
    <location>
        <begin position="270"/>
        <end position="350"/>
    </location>
</feature>
<feature type="compositionally biased region" description="Acidic residues" evidence="3">
    <location>
        <begin position="537"/>
        <end position="546"/>
    </location>
</feature>
<dbReference type="CDD" id="cd06768">
    <property type="entry name" value="PDZ_NHERF-like"/>
    <property type="match status" value="4"/>
</dbReference>
<dbReference type="PANTHER" id="PTHR14191:SF6">
    <property type="entry name" value="NA(+)_H(+) EXCHANGE REGULATORY COFACTOR NHE-RF3-RELATED"/>
    <property type="match status" value="1"/>
</dbReference>
<feature type="domain" description="PDZ" evidence="4">
    <location>
        <begin position="395"/>
        <end position="475"/>
    </location>
</feature>
<proteinExistence type="inferred from homology"/>
<dbReference type="EMBL" id="AKHW03006231">
    <property type="protein sequence ID" value="KYO22623.1"/>
    <property type="molecule type" value="Genomic_DNA"/>
</dbReference>
<feature type="compositionally biased region" description="Basic and acidic residues" evidence="3">
    <location>
        <begin position="511"/>
        <end position="523"/>
    </location>
</feature>
<feature type="region of interest" description="Disordered" evidence="3">
    <location>
        <begin position="488"/>
        <end position="546"/>
    </location>
</feature>
<dbReference type="AlphaFoldDB" id="A0A151MDQ3"/>
<evidence type="ECO:0000313" key="6">
    <source>
        <dbReference type="Proteomes" id="UP000050525"/>
    </source>
</evidence>
<dbReference type="InterPro" id="IPR051067">
    <property type="entry name" value="NHER"/>
</dbReference>
<dbReference type="Gene3D" id="2.30.42.10">
    <property type="match status" value="4"/>
</dbReference>
<evidence type="ECO:0000256" key="1">
    <source>
        <dbReference type="ARBA" id="ARBA00022737"/>
    </source>
</evidence>
<comment type="similarity">
    <text evidence="2">Belongs to the NHER family.</text>
</comment>
<evidence type="ECO:0000259" key="4">
    <source>
        <dbReference type="PROSITE" id="PS50106"/>
    </source>
</evidence>
<feature type="domain" description="PDZ" evidence="4">
    <location>
        <begin position="37"/>
        <end position="118"/>
    </location>
</feature>
<sequence length="546" mass="60276">MEWNSKLLRGEKHFVAQQAGPRQSSYTEMTSILQPRECKLKRKNKKGYGFYLRIEKDTLGHLIRNVDKGSPAEKAGLKDGDRILRVNGAFVDNEEHAQVADLIRKSGNSVVLLVLDEASYENAEKEKLNLEELGKQPAQKPHEQLSSPVMNGVGTPAPRPRFCYLVKEGNSYGFSLKTTVGKKGVFVIELSPQGPAMKAGVQNNDRLIEINGTNVENDTHEEVVEKVKKSGNHLMFLLSDEETDQYYSTNQMVLKRDAASLKLLPLKPRVVELRKGNDGYGFYLRMEPNGSGHFIKDIDAGSPAAKADLKDGDILVAVNGESVEALDHDGVVQRIKKCGEKTTLLIVNKETDDMYKLAQISPCLYYHEVQDPPPANTVERLASPAEPLVNHKPKICKLVKGPSGFGFCLNESKDMPGQFFQEIQKGGPADKAGLEENDILVEVNGVNVQNEPYDKTATRVQDGGDKLTLLVCTKAAYEYFKSQNIPISASMADPLPDTNDPPAYTESPPAEQERNSPEPRERAGSSSSSLSTTSENKDDEDDNTEL</sequence>
<feature type="region of interest" description="Disordered" evidence="3">
    <location>
        <begin position="134"/>
        <end position="153"/>
    </location>
</feature>
<evidence type="ECO:0000313" key="5">
    <source>
        <dbReference type="EMBL" id="KYO22623.1"/>
    </source>
</evidence>
<accession>A0A151MDQ3</accession>
<dbReference type="SMART" id="SM00228">
    <property type="entry name" value="PDZ"/>
    <property type="match status" value="4"/>
</dbReference>
<feature type="compositionally biased region" description="Low complexity" evidence="3">
    <location>
        <begin position="525"/>
        <end position="534"/>
    </location>
</feature>
<dbReference type="GO" id="GO:0043495">
    <property type="term" value="F:protein-membrane adaptor activity"/>
    <property type="evidence" value="ECO:0007669"/>
    <property type="project" value="TreeGrafter"/>
</dbReference>
<feature type="domain" description="PDZ" evidence="4">
    <location>
        <begin position="167"/>
        <end position="242"/>
    </location>
</feature>
<dbReference type="Pfam" id="PF00595">
    <property type="entry name" value="PDZ"/>
    <property type="match status" value="4"/>
</dbReference>